<evidence type="ECO:0000256" key="7">
    <source>
        <dbReference type="ARBA" id="ARBA00022618"/>
    </source>
</evidence>
<keyword evidence="18" id="KW-1185">Reference proteome</keyword>
<comment type="similarity">
    <text evidence="2 12">Belongs to the ABC-4 integral membrane protein family. FtsX subfamily.</text>
</comment>
<feature type="transmembrane region" description="Helical" evidence="14">
    <location>
        <begin position="199"/>
        <end position="219"/>
    </location>
</feature>
<feature type="region of interest" description="Disordered" evidence="13">
    <location>
        <begin position="1"/>
        <end position="34"/>
    </location>
</feature>
<dbReference type="Proteomes" id="UP000559987">
    <property type="component" value="Unassembled WGS sequence"/>
</dbReference>
<dbReference type="Pfam" id="PF02687">
    <property type="entry name" value="FtsX"/>
    <property type="match status" value="1"/>
</dbReference>
<evidence type="ECO:0000256" key="11">
    <source>
        <dbReference type="ARBA" id="ARBA00023306"/>
    </source>
</evidence>
<dbReference type="AlphaFoldDB" id="A0A839UT54"/>
<dbReference type="PANTHER" id="PTHR47755:SF1">
    <property type="entry name" value="CELL DIVISION PROTEIN FTSX"/>
    <property type="match status" value="1"/>
</dbReference>
<dbReference type="InterPro" id="IPR047590">
    <property type="entry name" value="FtsX_proteobact-type"/>
</dbReference>
<gene>
    <name evidence="17" type="ORF">FHS30_003114</name>
</gene>
<proteinExistence type="inferred from homology"/>
<comment type="subcellular location">
    <subcellularLocation>
        <location evidence="1">Cell inner membrane</location>
        <topology evidence="1">Multi-pass membrane protein</topology>
    </subcellularLocation>
</comment>
<evidence type="ECO:0000256" key="9">
    <source>
        <dbReference type="ARBA" id="ARBA00022989"/>
    </source>
</evidence>
<dbReference type="GO" id="GO:0032153">
    <property type="term" value="C:cell division site"/>
    <property type="evidence" value="ECO:0007669"/>
    <property type="project" value="TreeGrafter"/>
</dbReference>
<evidence type="ECO:0000259" key="15">
    <source>
        <dbReference type="Pfam" id="PF02687"/>
    </source>
</evidence>
<dbReference type="PIRSF" id="PIRSF003097">
    <property type="entry name" value="FtsX"/>
    <property type="match status" value="1"/>
</dbReference>
<protein>
    <recommendedName>
        <fullName evidence="4 12">Cell division protein FtsX</fullName>
    </recommendedName>
</protein>
<evidence type="ECO:0000256" key="14">
    <source>
        <dbReference type="SAM" id="Phobius"/>
    </source>
</evidence>
<dbReference type="Gene3D" id="3.30.70.3040">
    <property type="match status" value="1"/>
</dbReference>
<dbReference type="PANTHER" id="PTHR47755">
    <property type="entry name" value="CELL DIVISION PROTEIN FTSX"/>
    <property type="match status" value="1"/>
</dbReference>
<dbReference type="InterPro" id="IPR040690">
    <property type="entry name" value="FtsX_ECD"/>
</dbReference>
<comment type="function">
    <text evidence="12">Part of the ABC transporter FtsEX involved in cellular division.</text>
</comment>
<dbReference type="GO" id="GO:0005886">
    <property type="term" value="C:plasma membrane"/>
    <property type="evidence" value="ECO:0007669"/>
    <property type="project" value="UniProtKB-SubCell"/>
</dbReference>
<feature type="transmembrane region" description="Helical" evidence="14">
    <location>
        <begin position="52"/>
        <end position="72"/>
    </location>
</feature>
<keyword evidence="5 12" id="KW-1003">Cell membrane</keyword>
<comment type="subunit">
    <text evidence="3">Forms a membrane-associated complex with FtsE.</text>
</comment>
<accession>A0A839UT54</accession>
<keyword evidence="11 12" id="KW-0131">Cell cycle</keyword>
<evidence type="ECO:0000256" key="2">
    <source>
        <dbReference type="ARBA" id="ARBA00007379"/>
    </source>
</evidence>
<sequence length="327" mass="35089">MSRARKAPLPTRAGARPKVTGVSDRARAWRQHHGRSARDSLRRLLVVPVRSTLTVLMLGIALALPALLYLALANVGQLSGHWASSHQMSAYLKAGARPAAVEALTATLRARPDVAAVTAISPEQGLAEFARQTGLTGALANVKNNPLPWVLLVQPVGTAPESLATLRDQLAAELVVDEVRLDMAWLTRLQAIMQLGQRFALGLGCLLGLGMLLAIGNTLRLAIENRREEILVVKLVGGTDAFVRRPFLYTGLWYGAGGGIWALVLTQLGLWLVSKPVAQLANSYGSQFTLQGLGAGETLILLMVALIIGWLGAWLAVGRHLRDIKPQ</sequence>
<dbReference type="GO" id="GO:0051301">
    <property type="term" value="P:cell division"/>
    <property type="evidence" value="ECO:0007669"/>
    <property type="project" value="UniProtKB-KW"/>
</dbReference>
<keyword evidence="6 12" id="KW-0997">Cell inner membrane</keyword>
<evidence type="ECO:0000313" key="18">
    <source>
        <dbReference type="Proteomes" id="UP000559987"/>
    </source>
</evidence>
<reference evidence="17 18" key="1">
    <citation type="submission" date="2020-08" db="EMBL/GenBank/DDBJ databases">
        <title>Genomic Encyclopedia of Type Strains, Phase III (KMG-III): the genomes of soil and plant-associated and newly described type strains.</title>
        <authorList>
            <person name="Whitman W."/>
        </authorList>
    </citation>
    <scope>NUCLEOTIDE SEQUENCE [LARGE SCALE GENOMIC DNA]</scope>
    <source>
        <strain evidence="17 18">CECT 8571</strain>
    </source>
</reference>
<evidence type="ECO:0000256" key="4">
    <source>
        <dbReference type="ARBA" id="ARBA00021907"/>
    </source>
</evidence>
<feature type="domain" description="ABC3 transporter permease C-terminal" evidence="15">
    <location>
        <begin position="205"/>
        <end position="319"/>
    </location>
</feature>
<evidence type="ECO:0000259" key="16">
    <source>
        <dbReference type="Pfam" id="PF18075"/>
    </source>
</evidence>
<dbReference type="Pfam" id="PF18075">
    <property type="entry name" value="FtsX_ECD"/>
    <property type="match status" value="1"/>
</dbReference>
<evidence type="ECO:0000256" key="1">
    <source>
        <dbReference type="ARBA" id="ARBA00004429"/>
    </source>
</evidence>
<dbReference type="InterPro" id="IPR004513">
    <property type="entry name" value="FtsX"/>
</dbReference>
<comment type="caution">
    <text evidence="17">The sequence shown here is derived from an EMBL/GenBank/DDBJ whole genome shotgun (WGS) entry which is preliminary data.</text>
</comment>
<feature type="transmembrane region" description="Helical" evidence="14">
    <location>
        <begin position="293"/>
        <end position="317"/>
    </location>
</feature>
<dbReference type="NCBIfam" id="TIGR00439">
    <property type="entry name" value="FtsX_Gneg"/>
    <property type="match status" value="1"/>
</dbReference>
<feature type="domain" description="FtsX extracellular" evidence="16">
    <location>
        <begin position="87"/>
        <end position="179"/>
    </location>
</feature>
<keyword evidence="9 14" id="KW-1133">Transmembrane helix</keyword>
<evidence type="ECO:0000256" key="5">
    <source>
        <dbReference type="ARBA" id="ARBA00022475"/>
    </source>
</evidence>
<evidence type="ECO:0000256" key="6">
    <source>
        <dbReference type="ARBA" id="ARBA00022519"/>
    </source>
</evidence>
<evidence type="ECO:0000256" key="12">
    <source>
        <dbReference type="PIRNR" id="PIRNR003097"/>
    </source>
</evidence>
<organism evidence="17 18">
    <name type="scientific">Simiduia aestuariiviva</name>
    <dbReference type="NCBI Taxonomy" id="1510459"/>
    <lineage>
        <taxon>Bacteria</taxon>
        <taxon>Pseudomonadati</taxon>
        <taxon>Pseudomonadota</taxon>
        <taxon>Gammaproteobacteria</taxon>
        <taxon>Cellvibrionales</taxon>
        <taxon>Cellvibrionaceae</taxon>
        <taxon>Simiduia</taxon>
    </lineage>
</organism>
<feature type="transmembrane region" description="Helical" evidence="14">
    <location>
        <begin position="252"/>
        <end position="273"/>
    </location>
</feature>
<keyword evidence="10 12" id="KW-0472">Membrane</keyword>
<dbReference type="EMBL" id="JACHXZ010000004">
    <property type="protein sequence ID" value="MBB3169901.1"/>
    <property type="molecule type" value="Genomic_DNA"/>
</dbReference>
<evidence type="ECO:0000313" key="17">
    <source>
        <dbReference type="EMBL" id="MBB3169901.1"/>
    </source>
</evidence>
<evidence type="ECO:0000256" key="3">
    <source>
        <dbReference type="ARBA" id="ARBA00011160"/>
    </source>
</evidence>
<keyword evidence="7 12" id="KW-0132">Cell division</keyword>
<dbReference type="RefSeq" id="WP_183911384.1">
    <property type="nucleotide sequence ID" value="NZ_JACHXZ010000004.1"/>
</dbReference>
<name>A0A839UT54_9GAMM</name>
<keyword evidence="8 14" id="KW-0812">Transmembrane</keyword>
<evidence type="ECO:0000256" key="8">
    <source>
        <dbReference type="ARBA" id="ARBA00022692"/>
    </source>
</evidence>
<dbReference type="InterPro" id="IPR003838">
    <property type="entry name" value="ABC3_permease_C"/>
</dbReference>
<evidence type="ECO:0000256" key="13">
    <source>
        <dbReference type="SAM" id="MobiDB-lite"/>
    </source>
</evidence>
<evidence type="ECO:0000256" key="10">
    <source>
        <dbReference type="ARBA" id="ARBA00023136"/>
    </source>
</evidence>